<protein>
    <recommendedName>
        <fullName evidence="1">G domain-containing protein</fullName>
    </recommendedName>
</protein>
<keyword evidence="3" id="KW-1185">Reference proteome</keyword>
<accession>A0A8J8NWG1</accession>
<dbReference type="OrthoDB" id="3255035at2759"/>
<dbReference type="InterPro" id="IPR027417">
    <property type="entry name" value="P-loop_NTPase"/>
</dbReference>
<proteinExistence type="predicted"/>
<dbReference type="Pfam" id="PF01926">
    <property type="entry name" value="MMR_HSR1"/>
    <property type="match status" value="1"/>
</dbReference>
<sequence>MEKKQAAQSTPQDQLVSQFQYEIASSIPVDQGRKFLEQYSWNVNEALMQYYTYYLGTGKIPSAGNSFAKKPTKKSKNIIFFSNTRAGKSTLVNVLSNKQAAAVGTSSYGKSTTLTYTSYNFTHLNQAYTAYDGPGLNDSECRVSNKDIKKQILQIMIEGFQGADLQGLLFFQSCATDHFMMNVYLEKAVAIFGPEIKKTIVVLLTKYKKADPGLVQEAKKTCEEIGLKFLEWESIDITPEEMEQQKRTLFETISTLTPFQMKDVLKYRRDIVEQAFSLKSQAPDLVKEEVEEYKDTVQDIKFVKENLNVKIPYTYEKPRGGLAGLFGGTKTVSTQVEANIPIEKPVITDVEVTKKYQKKTQVKPPLDQFIEPARKVILKRIGNNM</sequence>
<evidence type="ECO:0000259" key="1">
    <source>
        <dbReference type="Pfam" id="PF01926"/>
    </source>
</evidence>
<dbReference type="Gene3D" id="3.40.50.300">
    <property type="entry name" value="P-loop containing nucleotide triphosphate hydrolases"/>
    <property type="match status" value="1"/>
</dbReference>
<dbReference type="CDD" id="cd00882">
    <property type="entry name" value="Ras_like_GTPase"/>
    <property type="match status" value="1"/>
</dbReference>
<comment type="caution">
    <text evidence="2">The sequence shown here is derived from an EMBL/GenBank/DDBJ whole genome shotgun (WGS) entry which is preliminary data.</text>
</comment>
<dbReference type="Proteomes" id="UP000785679">
    <property type="component" value="Unassembled WGS sequence"/>
</dbReference>
<feature type="domain" description="G" evidence="1">
    <location>
        <begin position="83"/>
        <end position="154"/>
    </location>
</feature>
<organism evidence="2 3">
    <name type="scientific">Halteria grandinella</name>
    <dbReference type="NCBI Taxonomy" id="5974"/>
    <lineage>
        <taxon>Eukaryota</taxon>
        <taxon>Sar</taxon>
        <taxon>Alveolata</taxon>
        <taxon>Ciliophora</taxon>
        <taxon>Intramacronucleata</taxon>
        <taxon>Spirotrichea</taxon>
        <taxon>Stichotrichia</taxon>
        <taxon>Sporadotrichida</taxon>
        <taxon>Halteriidae</taxon>
        <taxon>Halteria</taxon>
    </lineage>
</organism>
<dbReference type="AlphaFoldDB" id="A0A8J8NWG1"/>
<evidence type="ECO:0000313" key="3">
    <source>
        <dbReference type="Proteomes" id="UP000785679"/>
    </source>
</evidence>
<dbReference type="EMBL" id="RRYP01004422">
    <property type="protein sequence ID" value="TNV82872.1"/>
    <property type="molecule type" value="Genomic_DNA"/>
</dbReference>
<name>A0A8J8NWG1_HALGN</name>
<dbReference type="GO" id="GO:0005525">
    <property type="term" value="F:GTP binding"/>
    <property type="evidence" value="ECO:0007669"/>
    <property type="project" value="InterPro"/>
</dbReference>
<dbReference type="Pfam" id="PF14555">
    <property type="entry name" value="UBA_4"/>
    <property type="match status" value="1"/>
</dbReference>
<dbReference type="SUPFAM" id="SSF52540">
    <property type="entry name" value="P-loop containing nucleoside triphosphate hydrolases"/>
    <property type="match status" value="1"/>
</dbReference>
<dbReference type="InterPro" id="IPR006073">
    <property type="entry name" value="GTP-bd"/>
</dbReference>
<gene>
    <name evidence="2" type="ORF">FGO68_gene13768</name>
</gene>
<reference evidence="2" key="1">
    <citation type="submission" date="2019-06" db="EMBL/GenBank/DDBJ databases">
        <authorList>
            <person name="Zheng W."/>
        </authorList>
    </citation>
    <scope>NUCLEOTIDE SEQUENCE</scope>
    <source>
        <strain evidence="2">QDHG01</strain>
    </source>
</reference>
<dbReference type="Gene3D" id="1.10.8.10">
    <property type="entry name" value="DNA helicase RuvA subunit, C-terminal domain"/>
    <property type="match status" value="1"/>
</dbReference>
<evidence type="ECO:0000313" key="2">
    <source>
        <dbReference type="EMBL" id="TNV82872.1"/>
    </source>
</evidence>